<dbReference type="AlphaFoldDB" id="A0A8T0SD64"/>
<name>A0A8T0SD64_PANVG</name>
<evidence type="ECO:0000256" key="2">
    <source>
        <dbReference type="SAM" id="SignalP"/>
    </source>
</evidence>
<gene>
    <name evidence="3" type="ORF">PVAP13_5KG199200</name>
</gene>
<feature type="region of interest" description="Disordered" evidence="1">
    <location>
        <begin position="25"/>
        <end position="121"/>
    </location>
</feature>
<sequence>MAGYLAGALLPAILVVHLLAAQAFARHAPASSGSAPAVEIMYTAPTNDGPSPATGHGNQPSPRTAQDGAINGDPSVAAAASETRATFSPSPSHGDRGHPPEADESQQLNAVGVGEASGVRP</sequence>
<accession>A0A8T0SD64</accession>
<proteinExistence type="predicted"/>
<reference evidence="3" key="1">
    <citation type="submission" date="2020-05" db="EMBL/GenBank/DDBJ databases">
        <title>WGS assembly of Panicum virgatum.</title>
        <authorList>
            <person name="Lovell J.T."/>
            <person name="Jenkins J."/>
            <person name="Shu S."/>
            <person name="Juenger T.E."/>
            <person name="Schmutz J."/>
        </authorList>
    </citation>
    <scope>NUCLEOTIDE SEQUENCE</scope>
    <source>
        <strain evidence="3">AP13</strain>
    </source>
</reference>
<feature type="chain" id="PRO_5035910198" evidence="2">
    <location>
        <begin position="26"/>
        <end position="121"/>
    </location>
</feature>
<keyword evidence="4" id="KW-1185">Reference proteome</keyword>
<organism evidence="3 4">
    <name type="scientific">Panicum virgatum</name>
    <name type="common">Blackwell switchgrass</name>
    <dbReference type="NCBI Taxonomy" id="38727"/>
    <lineage>
        <taxon>Eukaryota</taxon>
        <taxon>Viridiplantae</taxon>
        <taxon>Streptophyta</taxon>
        <taxon>Embryophyta</taxon>
        <taxon>Tracheophyta</taxon>
        <taxon>Spermatophyta</taxon>
        <taxon>Magnoliopsida</taxon>
        <taxon>Liliopsida</taxon>
        <taxon>Poales</taxon>
        <taxon>Poaceae</taxon>
        <taxon>PACMAD clade</taxon>
        <taxon>Panicoideae</taxon>
        <taxon>Panicodae</taxon>
        <taxon>Paniceae</taxon>
        <taxon>Panicinae</taxon>
        <taxon>Panicum</taxon>
        <taxon>Panicum sect. Hiantes</taxon>
    </lineage>
</organism>
<protein>
    <submittedName>
        <fullName evidence="3">Uncharacterized protein</fullName>
    </submittedName>
</protein>
<evidence type="ECO:0000313" key="3">
    <source>
        <dbReference type="EMBL" id="KAG2597192.1"/>
    </source>
</evidence>
<dbReference type="Proteomes" id="UP000823388">
    <property type="component" value="Chromosome 5K"/>
</dbReference>
<feature type="signal peptide" evidence="2">
    <location>
        <begin position="1"/>
        <end position="25"/>
    </location>
</feature>
<evidence type="ECO:0000256" key="1">
    <source>
        <dbReference type="SAM" id="MobiDB-lite"/>
    </source>
</evidence>
<evidence type="ECO:0000313" key="4">
    <source>
        <dbReference type="Proteomes" id="UP000823388"/>
    </source>
</evidence>
<keyword evidence="2" id="KW-0732">Signal</keyword>
<dbReference type="EMBL" id="CM029045">
    <property type="protein sequence ID" value="KAG2597192.1"/>
    <property type="molecule type" value="Genomic_DNA"/>
</dbReference>
<comment type="caution">
    <text evidence="3">The sequence shown here is derived from an EMBL/GenBank/DDBJ whole genome shotgun (WGS) entry which is preliminary data.</text>
</comment>